<dbReference type="AlphaFoldDB" id="A0A6C7EF53"/>
<name>A0A6C7EF53_ILUCY</name>
<sequence>MPTSTRRRLTHLTTRLVDVAPALAALVMLIVAWEIWVRVRDTADYILPPPSQIWSAFVANRDLLGEHVVATLTEAGLGLAVGALLGIGLAVVIAGSQFARRVLYPLVVASQTIPMIILAPLFVLWFGFGLTPKVLVVALVTFFPVAIATVGGLTGVDPEMVDVVRSMGATRRDILLHVRVPHALPALFDGLRIAAAYTVAAAVIAEWTGASKGLGVYISRSQASFRVDQVFVAVVIVALLSTALFVVIGALARLASPWRFPSTTSPDPTSPIRRTPA</sequence>
<evidence type="ECO:0000256" key="6">
    <source>
        <dbReference type="ARBA" id="ARBA00023136"/>
    </source>
</evidence>
<dbReference type="GO" id="GO:0005886">
    <property type="term" value="C:plasma membrane"/>
    <property type="evidence" value="ECO:0007669"/>
    <property type="project" value="UniProtKB-SubCell"/>
</dbReference>
<evidence type="ECO:0000313" key="9">
    <source>
        <dbReference type="EMBL" id="BAN04552.1"/>
    </source>
</evidence>
<dbReference type="SUPFAM" id="SSF161098">
    <property type="entry name" value="MetI-like"/>
    <property type="match status" value="1"/>
</dbReference>
<dbReference type="PANTHER" id="PTHR30151:SF20">
    <property type="entry name" value="ABC TRANSPORTER PERMEASE PROTEIN HI_0355-RELATED"/>
    <property type="match status" value="1"/>
</dbReference>
<feature type="transmembrane region" description="Helical" evidence="7">
    <location>
        <begin position="12"/>
        <end position="33"/>
    </location>
</feature>
<gene>
    <name evidence="9" type="ORF">YM304_42380</name>
</gene>
<keyword evidence="2 7" id="KW-0813">Transport</keyword>
<accession>A0A6C7EF53</accession>
<evidence type="ECO:0000259" key="8">
    <source>
        <dbReference type="PROSITE" id="PS50928"/>
    </source>
</evidence>
<dbReference type="InterPro" id="IPR000515">
    <property type="entry name" value="MetI-like"/>
</dbReference>
<feature type="transmembrane region" description="Helical" evidence="7">
    <location>
        <begin position="134"/>
        <end position="156"/>
    </location>
</feature>
<dbReference type="InterPro" id="IPR035906">
    <property type="entry name" value="MetI-like_sf"/>
</dbReference>
<dbReference type="Gene3D" id="1.10.3720.10">
    <property type="entry name" value="MetI-like"/>
    <property type="match status" value="1"/>
</dbReference>
<keyword evidence="5 7" id="KW-1133">Transmembrane helix</keyword>
<evidence type="ECO:0000256" key="5">
    <source>
        <dbReference type="ARBA" id="ARBA00022989"/>
    </source>
</evidence>
<dbReference type="GO" id="GO:0055085">
    <property type="term" value="P:transmembrane transport"/>
    <property type="evidence" value="ECO:0007669"/>
    <property type="project" value="InterPro"/>
</dbReference>
<dbReference type="PANTHER" id="PTHR30151">
    <property type="entry name" value="ALKANE SULFONATE ABC TRANSPORTER-RELATED, MEMBRANE SUBUNIT"/>
    <property type="match status" value="1"/>
</dbReference>
<keyword evidence="3" id="KW-1003">Cell membrane</keyword>
<organism evidence="9 10">
    <name type="scientific">Ilumatobacter coccineus (strain NBRC 103263 / KCTC 29153 / YM16-304)</name>
    <dbReference type="NCBI Taxonomy" id="1313172"/>
    <lineage>
        <taxon>Bacteria</taxon>
        <taxon>Bacillati</taxon>
        <taxon>Actinomycetota</taxon>
        <taxon>Acidimicrobiia</taxon>
        <taxon>Acidimicrobiales</taxon>
        <taxon>Ilumatobacteraceae</taxon>
        <taxon>Ilumatobacter</taxon>
    </lineage>
</organism>
<dbReference type="Proteomes" id="UP000011863">
    <property type="component" value="Chromosome"/>
</dbReference>
<dbReference type="PROSITE" id="PS50928">
    <property type="entry name" value="ABC_TM1"/>
    <property type="match status" value="1"/>
</dbReference>
<comment type="subcellular location">
    <subcellularLocation>
        <location evidence="1 7">Cell membrane</location>
        <topology evidence="1 7">Multi-pass membrane protein</topology>
    </subcellularLocation>
</comment>
<evidence type="ECO:0000256" key="2">
    <source>
        <dbReference type="ARBA" id="ARBA00022448"/>
    </source>
</evidence>
<keyword evidence="4 7" id="KW-0812">Transmembrane</keyword>
<feature type="transmembrane region" description="Helical" evidence="7">
    <location>
        <begin position="102"/>
        <end position="128"/>
    </location>
</feature>
<feature type="domain" description="ABC transmembrane type-1" evidence="8">
    <location>
        <begin position="68"/>
        <end position="248"/>
    </location>
</feature>
<comment type="similarity">
    <text evidence="7">Belongs to the binding-protein-dependent transport system permease family.</text>
</comment>
<feature type="transmembrane region" description="Helical" evidence="7">
    <location>
        <begin position="230"/>
        <end position="252"/>
    </location>
</feature>
<dbReference type="Pfam" id="PF00528">
    <property type="entry name" value="BPD_transp_1"/>
    <property type="match status" value="1"/>
</dbReference>
<proteinExistence type="inferred from homology"/>
<dbReference type="EMBL" id="AP012057">
    <property type="protein sequence ID" value="BAN04552.1"/>
    <property type="molecule type" value="Genomic_DNA"/>
</dbReference>
<feature type="transmembrane region" description="Helical" evidence="7">
    <location>
        <begin position="75"/>
        <end position="95"/>
    </location>
</feature>
<evidence type="ECO:0000256" key="4">
    <source>
        <dbReference type="ARBA" id="ARBA00022692"/>
    </source>
</evidence>
<evidence type="ECO:0000313" key="10">
    <source>
        <dbReference type="Proteomes" id="UP000011863"/>
    </source>
</evidence>
<reference evidence="9 10" key="1">
    <citation type="journal article" date="2013" name="Int. J. Syst. Evol. Microbiol.">
        <title>Ilumatobacter nonamiense sp. nov. and Ilumatobacter coccineum sp. nov., isolated from seashore sand.</title>
        <authorList>
            <person name="Matsumoto A."/>
            <person name="Kasai H."/>
            <person name="Matsuo Y."/>
            <person name="Shizuri Y."/>
            <person name="Ichikawa N."/>
            <person name="Fujita N."/>
            <person name="Omura S."/>
            <person name="Takahashi Y."/>
        </authorList>
    </citation>
    <scope>NUCLEOTIDE SEQUENCE [LARGE SCALE GENOMIC DNA]</scope>
    <source>
        <strain evidence="10">NBRC 103263 / KCTC 29153 / YM16-304</strain>
    </source>
</reference>
<evidence type="ECO:0000256" key="7">
    <source>
        <dbReference type="RuleBase" id="RU363032"/>
    </source>
</evidence>
<evidence type="ECO:0000256" key="3">
    <source>
        <dbReference type="ARBA" id="ARBA00022475"/>
    </source>
</evidence>
<dbReference type="KEGG" id="aym:YM304_42380"/>
<evidence type="ECO:0000256" key="1">
    <source>
        <dbReference type="ARBA" id="ARBA00004651"/>
    </source>
</evidence>
<keyword evidence="10" id="KW-1185">Reference proteome</keyword>
<dbReference type="CDD" id="cd06261">
    <property type="entry name" value="TM_PBP2"/>
    <property type="match status" value="1"/>
</dbReference>
<keyword evidence="6 7" id="KW-0472">Membrane</keyword>
<protein>
    <submittedName>
        <fullName evidence="9">ABC transporter permease protein</fullName>
    </submittedName>
</protein>